<accession>A0ABV9L7Z1</accession>
<evidence type="ECO:0000259" key="2">
    <source>
        <dbReference type="Pfam" id="PF13477"/>
    </source>
</evidence>
<dbReference type="InterPro" id="IPR001296">
    <property type="entry name" value="Glyco_trans_1"/>
</dbReference>
<sequence>MNSIHFRRWSDQLRDSDHEVYWFDILDQGYAPSMSWMTQITGWKKGFLIKRGRTTIKKYFPKIYNYLSDKLDTKVETAFAKALQDIKPDVVHSFALYTSCIPILPIMNKEVNIKWIYSSWGSDLFYKKNKPNYHKEVPAVLARVDYLFTDCLRDYHIAKNGGFSGRFLGVVPGGGGFEFHTDKDFVKNSSFIVKGYEDALGRCINVLKALDVIARKHTDISIIIFGASKKVTEYLNRNTGRDYEVKVFGKVSNSEVIDLMLQSKFYIGNSISDGLPNTLLESIFCDCIPIQSNPGGATEEIIKDTINGFIISNPEDVNAIANSIEMALLSNPSSILMENKEIKKAYDRNEIQAKVLAIYNSLAV</sequence>
<dbReference type="SUPFAM" id="SSF53756">
    <property type="entry name" value="UDP-Glycosyltransferase/glycogen phosphorylase"/>
    <property type="match status" value="1"/>
</dbReference>
<proteinExistence type="predicted"/>
<gene>
    <name evidence="3" type="ORF">ACFO5T_07010</name>
</gene>
<dbReference type="Proteomes" id="UP001595878">
    <property type="component" value="Unassembled WGS sequence"/>
</dbReference>
<protein>
    <submittedName>
        <fullName evidence="3">Glycosyltransferase</fullName>
        <ecNumber evidence="3">2.4.-.-</ecNumber>
    </submittedName>
</protein>
<dbReference type="InterPro" id="IPR028098">
    <property type="entry name" value="Glyco_trans_4-like_N"/>
</dbReference>
<dbReference type="Pfam" id="PF00534">
    <property type="entry name" value="Glycos_transf_1"/>
    <property type="match status" value="1"/>
</dbReference>
<comment type="caution">
    <text evidence="3">The sequence shown here is derived from an EMBL/GenBank/DDBJ whole genome shotgun (WGS) entry which is preliminary data.</text>
</comment>
<dbReference type="PANTHER" id="PTHR12526">
    <property type="entry name" value="GLYCOSYLTRANSFERASE"/>
    <property type="match status" value="1"/>
</dbReference>
<dbReference type="GO" id="GO:0016757">
    <property type="term" value="F:glycosyltransferase activity"/>
    <property type="evidence" value="ECO:0007669"/>
    <property type="project" value="UniProtKB-KW"/>
</dbReference>
<reference evidence="4" key="1">
    <citation type="journal article" date="2019" name="Int. J. Syst. Evol. Microbiol.">
        <title>The Global Catalogue of Microorganisms (GCM) 10K type strain sequencing project: providing services to taxonomists for standard genome sequencing and annotation.</title>
        <authorList>
            <consortium name="The Broad Institute Genomics Platform"/>
            <consortium name="The Broad Institute Genome Sequencing Center for Infectious Disease"/>
            <person name="Wu L."/>
            <person name="Ma J."/>
        </authorList>
    </citation>
    <scope>NUCLEOTIDE SEQUENCE [LARGE SCALE GENOMIC DNA]</scope>
    <source>
        <strain evidence="4">CGMCC 4.7427</strain>
    </source>
</reference>
<dbReference type="RefSeq" id="WP_380033171.1">
    <property type="nucleotide sequence ID" value="NZ_JBHSHB010000012.1"/>
</dbReference>
<dbReference type="EMBL" id="JBHSHB010000012">
    <property type="protein sequence ID" value="MFC4690174.1"/>
    <property type="molecule type" value="Genomic_DNA"/>
</dbReference>
<dbReference type="PANTHER" id="PTHR12526:SF630">
    <property type="entry name" value="GLYCOSYLTRANSFERASE"/>
    <property type="match status" value="1"/>
</dbReference>
<organism evidence="3 4">
    <name type="scientific">Dokdonia genika</name>
    <dbReference type="NCBI Taxonomy" id="308113"/>
    <lineage>
        <taxon>Bacteria</taxon>
        <taxon>Pseudomonadati</taxon>
        <taxon>Bacteroidota</taxon>
        <taxon>Flavobacteriia</taxon>
        <taxon>Flavobacteriales</taxon>
        <taxon>Flavobacteriaceae</taxon>
        <taxon>Dokdonia</taxon>
    </lineage>
</organism>
<keyword evidence="4" id="KW-1185">Reference proteome</keyword>
<dbReference type="EC" id="2.4.-.-" evidence="3"/>
<dbReference type="Gene3D" id="3.40.50.2000">
    <property type="entry name" value="Glycogen Phosphorylase B"/>
    <property type="match status" value="2"/>
</dbReference>
<evidence type="ECO:0000313" key="3">
    <source>
        <dbReference type="EMBL" id="MFC4690174.1"/>
    </source>
</evidence>
<keyword evidence="3" id="KW-0808">Transferase</keyword>
<feature type="domain" description="Glycosyltransferase subfamily 4-like N-terminal" evidence="2">
    <location>
        <begin position="79"/>
        <end position="137"/>
    </location>
</feature>
<evidence type="ECO:0000259" key="1">
    <source>
        <dbReference type="Pfam" id="PF00534"/>
    </source>
</evidence>
<evidence type="ECO:0000313" key="4">
    <source>
        <dbReference type="Proteomes" id="UP001595878"/>
    </source>
</evidence>
<dbReference type="Pfam" id="PF13477">
    <property type="entry name" value="Glyco_trans_4_2"/>
    <property type="match status" value="1"/>
</dbReference>
<name>A0ABV9L7Z1_9FLAO</name>
<keyword evidence="3" id="KW-0328">Glycosyltransferase</keyword>
<feature type="domain" description="Glycosyl transferase family 1" evidence="1">
    <location>
        <begin position="205"/>
        <end position="332"/>
    </location>
</feature>